<dbReference type="RefSeq" id="WP_204018400.1">
    <property type="nucleotide sequence ID" value="NZ_BOOG01000061.1"/>
</dbReference>
<name>A0A8J3W2F8_9ACTN</name>
<dbReference type="Proteomes" id="UP000610966">
    <property type="component" value="Unassembled WGS sequence"/>
</dbReference>
<feature type="chain" id="PRO_5035292923" evidence="1">
    <location>
        <begin position="40"/>
        <end position="127"/>
    </location>
</feature>
<sequence>MTVTANSSAAKRGKTPAALAKRAGLVVAAALLGATTVGAMPVNASAGSASSALRADCGGTIKSKSYPSKTVWTLTWANCGGKTVRKKVNLRWAPDYGCSKIPGGSTRKWTYVQPRGDIAYPQGFKSC</sequence>
<proteinExistence type="predicted"/>
<accession>A0A8J3W2F8</accession>
<evidence type="ECO:0000256" key="1">
    <source>
        <dbReference type="SAM" id="SignalP"/>
    </source>
</evidence>
<protein>
    <submittedName>
        <fullName evidence="2">Uncharacterized protein</fullName>
    </submittedName>
</protein>
<organism evidence="2 3">
    <name type="scientific">Sphaerimonospora thailandensis</name>
    <dbReference type="NCBI Taxonomy" id="795644"/>
    <lineage>
        <taxon>Bacteria</taxon>
        <taxon>Bacillati</taxon>
        <taxon>Actinomycetota</taxon>
        <taxon>Actinomycetes</taxon>
        <taxon>Streptosporangiales</taxon>
        <taxon>Streptosporangiaceae</taxon>
        <taxon>Sphaerimonospora</taxon>
    </lineage>
</organism>
<reference evidence="2" key="1">
    <citation type="submission" date="2021-01" db="EMBL/GenBank/DDBJ databases">
        <title>Whole genome shotgun sequence of Sphaerimonospora thailandensis NBRC 107569.</title>
        <authorList>
            <person name="Komaki H."/>
            <person name="Tamura T."/>
        </authorList>
    </citation>
    <scope>NUCLEOTIDE SEQUENCE</scope>
    <source>
        <strain evidence="2">NBRC 107569</strain>
    </source>
</reference>
<feature type="signal peptide" evidence="1">
    <location>
        <begin position="1"/>
        <end position="39"/>
    </location>
</feature>
<evidence type="ECO:0000313" key="2">
    <source>
        <dbReference type="EMBL" id="GIH72751.1"/>
    </source>
</evidence>
<dbReference type="AlphaFoldDB" id="A0A8J3W2F8"/>
<keyword evidence="3" id="KW-1185">Reference proteome</keyword>
<dbReference type="EMBL" id="BOOG01000061">
    <property type="protein sequence ID" value="GIH72751.1"/>
    <property type="molecule type" value="Genomic_DNA"/>
</dbReference>
<evidence type="ECO:0000313" key="3">
    <source>
        <dbReference type="Proteomes" id="UP000610966"/>
    </source>
</evidence>
<gene>
    <name evidence="2" type="ORF">Mth01_50040</name>
</gene>
<comment type="caution">
    <text evidence="2">The sequence shown here is derived from an EMBL/GenBank/DDBJ whole genome shotgun (WGS) entry which is preliminary data.</text>
</comment>
<keyword evidence="1" id="KW-0732">Signal</keyword>